<evidence type="ECO:0000313" key="3">
    <source>
        <dbReference type="Proteomes" id="UP000655751"/>
    </source>
</evidence>
<keyword evidence="3" id="KW-1185">Reference proteome</keyword>
<dbReference type="Proteomes" id="UP000655751">
    <property type="component" value="Unassembled WGS sequence"/>
</dbReference>
<organism evidence="2 3">
    <name type="scientific">Nocardia bovistercoris</name>
    <dbReference type="NCBI Taxonomy" id="2785916"/>
    <lineage>
        <taxon>Bacteria</taxon>
        <taxon>Bacillati</taxon>
        <taxon>Actinomycetota</taxon>
        <taxon>Actinomycetes</taxon>
        <taxon>Mycobacteriales</taxon>
        <taxon>Nocardiaceae</taxon>
        <taxon>Nocardia</taxon>
    </lineage>
</organism>
<dbReference type="EMBL" id="JADMLG010000022">
    <property type="protein sequence ID" value="MBH0781224.1"/>
    <property type="molecule type" value="Genomic_DNA"/>
</dbReference>
<dbReference type="Pfam" id="PF04149">
    <property type="entry name" value="DUF397"/>
    <property type="match status" value="1"/>
</dbReference>
<comment type="caution">
    <text evidence="2">The sequence shown here is derived from an EMBL/GenBank/DDBJ whole genome shotgun (WGS) entry which is preliminary data.</text>
</comment>
<dbReference type="AlphaFoldDB" id="A0A931IGQ0"/>
<accession>A0A931IGQ0</accession>
<gene>
    <name evidence="2" type="ORF">IT779_33620</name>
</gene>
<reference evidence="2" key="1">
    <citation type="submission" date="2020-11" db="EMBL/GenBank/DDBJ databases">
        <title>Nocardia NEAU-351.nov., a novel actinomycete isolated from the cow dung.</title>
        <authorList>
            <person name="Zhang X."/>
        </authorList>
    </citation>
    <scope>NUCLEOTIDE SEQUENCE</scope>
    <source>
        <strain evidence="2">NEAU-351</strain>
    </source>
</reference>
<dbReference type="InterPro" id="IPR007278">
    <property type="entry name" value="DUF397"/>
</dbReference>
<name>A0A931IGQ0_9NOCA</name>
<proteinExistence type="predicted"/>
<evidence type="ECO:0000313" key="2">
    <source>
        <dbReference type="EMBL" id="MBH0781224.1"/>
    </source>
</evidence>
<sequence length="125" mass="13730">MTTTATLRSVCTGWFTSTKSNNGNQCVEVRFVGDAVLIRDSKYRRDPANRPGDEPIITVTANEWTLFLGLLTTGRPADRLIARTGADGTTTLRHGHTTLTYTPEEWDAFVAGVHDGEFDRATLSV</sequence>
<feature type="domain" description="DUF397" evidence="1">
    <location>
        <begin position="13"/>
        <end position="69"/>
    </location>
</feature>
<protein>
    <submittedName>
        <fullName evidence="2">DUF397 domain-containing protein</fullName>
    </submittedName>
</protein>
<dbReference type="RefSeq" id="WP_196153515.1">
    <property type="nucleotide sequence ID" value="NZ_JADMLG010000022.1"/>
</dbReference>
<evidence type="ECO:0000259" key="1">
    <source>
        <dbReference type="Pfam" id="PF04149"/>
    </source>
</evidence>